<evidence type="ECO:0000256" key="8">
    <source>
        <dbReference type="ARBA" id="ARBA00023125"/>
    </source>
</evidence>
<comment type="catalytic activity">
    <reaction evidence="13">
        <text>ATP + H2O = ADP + phosphate + H(+)</text>
        <dbReference type="Rhea" id="RHEA:13065"/>
        <dbReference type="ChEBI" id="CHEBI:15377"/>
        <dbReference type="ChEBI" id="CHEBI:15378"/>
        <dbReference type="ChEBI" id="CHEBI:30616"/>
        <dbReference type="ChEBI" id="CHEBI:43474"/>
        <dbReference type="ChEBI" id="CHEBI:456216"/>
        <dbReference type="EC" id="5.6.2.4"/>
    </reaction>
</comment>
<dbReference type="InterPro" id="IPR027417">
    <property type="entry name" value="P-loop_NTPase"/>
</dbReference>
<dbReference type="InterPro" id="IPR014017">
    <property type="entry name" value="DNA_helicase_UvrD-like_C"/>
</dbReference>
<evidence type="ECO:0000313" key="19">
    <source>
        <dbReference type="Proteomes" id="UP001084650"/>
    </source>
</evidence>
<feature type="domain" description="UvrD-like helicase C-terminal" evidence="17">
    <location>
        <begin position="437"/>
        <end position="741"/>
    </location>
</feature>
<evidence type="ECO:0000256" key="1">
    <source>
        <dbReference type="ARBA" id="ARBA00022722"/>
    </source>
</evidence>
<keyword evidence="4 14" id="KW-0378">Hydrolase</keyword>
<dbReference type="InterPro" id="IPR014016">
    <property type="entry name" value="UvrD-like_ATP-bd"/>
</dbReference>
<dbReference type="RefSeq" id="WP_268788159.1">
    <property type="nucleotide sequence ID" value="NZ_JAPQYE010000034.1"/>
</dbReference>
<name>A0ABT4HQK3_MYCIR</name>
<dbReference type="InterPro" id="IPR011604">
    <property type="entry name" value="PDDEXK-like_dom_sf"/>
</dbReference>
<evidence type="ECO:0000259" key="16">
    <source>
        <dbReference type="PROSITE" id="PS51198"/>
    </source>
</evidence>
<feature type="region of interest" description="Disordered" evidence="15">
    <location>
        <begin position="906"/>
        <end position="930"/>
    </location>
</feature>
<dbReference type="Pfam" id="PF13361">
    <property type="entry name" value="UvrD_C"/>
    <property type="match status" value="1"/>
</dbReference>
<keyword evidence="19" id="KW-1185">Reference proteome</keyword>
<evidence type="ECO:0000256" key="10">
    <source>
        <dbReference type="ARBA" id="ARBA00023235"/>
    </source>
</evidence>
<keyword evidence="7 14" id="KW-0067">ATP-binding</keyword>
<evidence type="ECO:0000256" key="3">
    <source>
        <dbReference type="ARBA" id="ARBA00022763"/>
    </source>
</evidence>
<dbReference type="Gene3D" id="3.90.320.10">
    <property type="match status" value="1"/>
</dbReference>
<keyword evidence="9" id="KW-0234">DNA repair</keyword>
<protein>
    <recommendedName>
        <fullName evidence="12">DNA 3'-5' helicase</fullName>
        <ecNumber evidence="12">5.6.2.4</ecNumber>
    </recommendedName>
</protein>
<evidence type="ECO:0000256" key="6">
    <source>
        <dbReference type="ARBA" id="ARBA00022839"/>
    </source>
</evidence>
<keyword evidence="5 14" id="KW-0347">Helicase</keyword>
<evidence type="ECO:0000256" key="2">
    <source>
        <dbReference type="ARBA" id="ARBA00022741"/>
    </source>
</evidence>
<evidence type="ECO:0000256" key="5">
    <source>
        <dbReference type="ARBA" id="ARBA00022806"/>
    </source>
</evidence>
<dbReference type="PROSITE" id="PS51198">
    <property type="entry name" value="UVRD_HELICASE_ATP_BIND"/>
    <property type="match status" value="1"/>
</dbReference>
<dbReference type="PANTHER" id="PTHR11070:SF23">
    <property type="entry name" value="RECBCD ENZYME SUBUNIT RECB"/>
    <property type="match status" value="1"/>
</dbReference>
<dbReference type="Gene3D" id="3.40.50.300">
    <property type="entry name" value="P-loop containing nucleotide triphosphate hydrolases"/>
    <property type="match status" value="4"/>
</dbReference>
<dbReference type="Pfam" id="PF12705">
    <property type="entry name" value="PDDEXK_1"/>
    <property type="match status" value="1"/>
</dbReference>
<dbReference type="PROSITE" id="PS51217">
    <property type="entry name" value="UVRD_HELICASE_CTER"/>
    <property type="match status" value="1"/>
</dbReference>
<dbReference type="SUPFAM" id="SSF52980">
    <property type="entry name" value="Restriction endonuclease-like"/>
    <property type="match status" value="1"/>
</dbReference>
<proteinExistence type="predicted"/>
<comment type="catalytic activity">
    <reaction evidence="11">
        <text>Couples ATP hydrolysis with the unwinding of duplex DNA by translocating in the 3'-5' direction.</text>
        <dbReference type="EC" id="5.6.2.4"/>
    </reaction>
</comment>
<gene>
    <name evidence="18" type="ORF">OY187_31165</name>
</gene>
<dbReference type="InterPro" id="IPR000212">
    <property type="entry name" value="DNA_helicase_UvrD/REP"/>
</dbReference>
<dbReference type="SUPFAM" id="SSF52540">
    <property type="entry name" value="P-loop containing nucleoside triphosphate hydrolases"/>
    <property type="match status" value="1"/>
</dbReference>
<dbReference type="EC" id="5.6.2.4" evidence="12"/>
<dbReference type="InterPro" id="IPR038726">
    <property type="entry name" value="PDDEXK_AddAB-type"/>
</dbReference>
<evidence type="ECO:0000259" key="17">
    <source>
        <dbReference type="PROSITE" id="PS51217"/>
    </source>
</evidence>
<dbReference type="Pfam" id="PF00580">
    <property type="entry name" value="UvrD-helicase"/>
    <property type="match status" value="1"/>
</dbReference>
<dbReference type="Gene3D" id="1.10.486.10">
    <property type="entry name" value="PCRA, domain 4"/>
    <property type="match status" value="1"/>
</dbReference>
<keyword evidence="3" id="KW-0227">DNA damage</keyword>
<keyword evidence="2 14" id="KW-0547">Nucleotide-binding</keyword>
<evidence type="ECO:0000256" key="7">
    <source>
        <dbReference type="ARBA" id="ARBA00022840"/>
    </source>
</evidence>
<feature type="binding site" evidence="14">
    <location>
        <begin position="28"/>
        <end position="35"/>
    </location>
    <ligand>
        <name>ATP</name>
        <dbReference type="ChEBI" id="CHEBI:30616"/>
    </ligand>
</feature>
<evidence type="ECO:0000256" key="14">
    <source>
        <dbReference type="PROSITE-ProRule" id="PRU00560"/>
    </source>
</evidence>
<organism evidence="18 19">
    <name type="scientific">Mycolicibacterium iranicum</name>
    <name type="common">Mycobacterium iranicum</name>
    <dbReference type="NCBI Taxonomy" id="912594"/>
    <lineage>
        <taxon>Bacteria</taxon>
        <taxon>Bacillati</taxon>
        <taxon>Actinomycetota</taxon>
        <taxon>Actinomycetes</taxon>
        <taxon>Mycobacteriales</taxon>
        <taxon>Mycobacteriaceae</taxon>
        <taxon>Mycolicibacterium</taxon>
    </lineage>
</organism>
<evidence type="ECO:0000256" key="15">
    <source>
        <dbReference type="SAM" id="MobiDB-lite"/>
    </source>
</evidence>
<feature type="domain" description="UvrD-like helicase ATP-binding" evidence="16">
    <location>
        <begin position="7"/>
        <end position="436"/>
    </location>
</feature>
<dbReference type="Proteomes" id="UP001084650">
    <property type="component" value="Unassembled WGS sequence"/>
</dbReference>
<reference evidence="18" key="1">
    <citation type="submission" date="2022-12" db="EMBL/GenBank/DDBJ databases">
        <title>Whole genome sequence of Mycolicibacterium iranicum strain SBH312.</title>
        <authorList>
            <person name="Jani J."/>
            <person name="Arifin Mustapha Z."/>
            <person name="Ahmed K."/>
            <person name="Kai Ling C."/>
        </authorList>
    </citation>
    <scope>NUCLEOTIDE SEQUENCE</scope>
    <source>
        <strain evidence="18">SBH312</strain>
    </source>
</reference>
<keyword evidence="10" id="KW-0413">Isomerase</keyword>
<dbReference type="InterPro" id="IPR011335">
    <property type="entry name" value="Restrct_endonuc-II-like"/>
</dbReference>
<dbReference type="EMBL" id="JAPQYE010000034">
    <property type="protein sequence ID" value="MCZ0732515.1"/>
    <property type="molecule type" value="Genomic_DNA"/>
</dbReference>
<evidence type="ECO:0000256" key="12">
    <source>
        <dbReference type="ARBA" id="ARBA00034808"/>
    </source>
</evidence>
<sequence>MALSELEMDQAAREAVINDLDSTIFLEAGAGSGKTSCLVGRFVALVESGVPADHIAAITFTEKAAGELVDRIRSELRRRAPDTPACRDALLVLDSAAIGTLHSFAQRLLTEHAVEAGLPPRFTVNDEIASQVSFETRWELFADGLLDDPDAEMPLRLLFASGGRPKHLRDVAVAFNSNWDRVVNRTGVAAPSVPTVDVRELLDDLTAILSLVEHCTDDNDLLLRHLTGVVTEFESRLRTAVDDDGRLKLLDTAKLKSRKGQARNWTSIGVDVVREHLRDIQTACEALRSSVVESVLQYLALSLAHFTAESATLRREAGELEFHDLLVLARNMLRSDAHGPAVRHALAQRYERLLLDEFQDTDPIQIEIAVLIASNDPDAGRKHWSAICTEPGRIFFVGDPKQSIYRFRRADIGMFMTARDELVGSSRQLSRNFRTGEPIVNWVNTTFAKLIVREGVSQPEYQALLAERDGPPVGPPVAYFGREHNRQSPADELRAEEAKDVSASIRQVIRGGWSVADRTPAQINGWRPARWSDIAVLLPARTSLPFLERALDDARIPFRAETSSLVYGTREVRELMLVARAIDDPTDSLAVVSALRTTAFACGDDDLFTWKKVHRGGWDHQAALPEDAPDHHPVAQGISWLREMHRERQWLSPSQVLDRILRDRRFYELGAAERRPRDLWRRLRFVVDQCRAWEEAGGSTLREYLQWVEGQSGEGTRVVETVLPETDDDAVRILTIHGAKGLEFPVVIMSGLTTLMSSQARRVEVRFPGSAGWAIKLSKRLATTDFEDTQPLEEQMDHHERLRLLYVAATRARDHLVISAHRKERGNRTSPTSAEVLYGEGWDPTLAEALDFEGEPPRLPLTHEGTAEFSDLPSLEEWQTAHDAALRRATRPVATSATRLAREAAERKARLSMPAVDTSDPGLAKGAQDIDLPPWQKGRYGSAIGRAVHGVLQTVDLATGAGLSAACAAQAAAEGVLGKEDVIEALAQAALNSETVKTAVQRSHWREVYVGIPHHNAILEGYIDLLYEGDRGLIIVDYKTDAWRTEADLAAKVERYAVQLEAYADAVRTSVKRNVAGALLLFLRPTGAVSKAVVI</sequence>
<dbReference type="PANTHER" id="PTHR11070">
    <property type="entry name" value="UVRD / RECB / PCRA DNA HELICASE FAMILY MEMBER"/>
    <property type="match status" value="1"/>
</dbReference>
<keyword evidence="6" id="KW-0269">Exonuclease</keyword>
<evidence type="ECO:0000256" key="11">
    <source>
        <dbReference type="ARBA" id="ARBA00034617"/>
    </source>
</evidence>
<evidence type="ECO:0000256" key="4">
    <source>
        <dbReference type="ARBA" id="ARBA00022801"/>
    </source>
</evidence>
<evidence type="ECO:0000256" key="9">
    <source>
        <dbReference type="ARBA" id="ARBA00023204"/>
    </source>
</evidence>
<comment type="caution">
    <text evidence="18">The sequence shown here is derived from an EMBL/GenBank/DDBJ whole genome shotgun (WGS) entry which is preliminary data.</text>
</comment>
<evidence type="ECO:0000256" key="13">
    <source>
        <dbReference type="ARBA" id="ARBA00048988"/>
    </source>
</evidence>
<accession>A0ABT4HQK3</accession>
<evidence type="ECO:0000313" key="18">
    <source>
        <dbReference type="EMBL" id="MCZ0732515.1"/>
    </source>
</evidence>
<keyword evidence="1" id="KW-0540">Nuclease</keyword>
<keyword evidence="8" id="KW-0238">DNA-binding</keyword>